<proteinExistence type="predicted"/>
<evidence type="ECO:0000313" key="2">
    <source>
        <dbReference type="EMBL" id="OEU16292.1"/>
    </source>
</evidence>
<protein>
    <submittedName>
        <fullName evidence="2">Uncharacterized protein</fullName>
    </submittedName>
</protein>
<dbReference type="AlphaFoldDB" id="A0A1E7FDM8"/>
<feature type="transmembrane region" description="Helical" evidence="1">
    <location>
        <begin position="7"/>
        <end position="30"/>
    </location>
</feature>
<evidence type="ECO:0000256" key="1">
    <source>
        <dbReference type="SAM" id="Phobius"/>
    </source>
</evidence>
<dbReference type="InParanoid" id="A0A1E7FDM8"/>
<organism evidence="2 3">
    <name type="scientific">Fragilariopsis cylindrus CCMP1102</name>
    <dbReference type="NCBI Taxonomy" id="635003"/>
    <lineage>
        <taxon>Eukaryota</taxon>
        <taxon>Sar</taxon>
        <taxon>Stramenopiles</taxon>
        <taxon>Ochrophyta</taxon>
        <taxon>Bacillariophyta</taxon>
        <taxon>Bacillariophyceae</taxon>
        <taxon>Bacillariophycidae</taxon>
        <taxon>Bacillariales</taxon>
        <taxon>Bacillariaceae</taxon>
        <taxon>Fragilariopsis</taxon>
    </lineage>
</organism>
<dbReference type="EMBL" id="KV784358">
    <property type="protein sequence ID" value="OEU16292.1"/>
    <property type="molecule type" value="Genomic_DNA"/>
</dbReference>
<reference evidence="2 3" key="1">
    <citation type="submission" date="2016-09" db="EMBL/GenBank/DDBJ databases">
        <title>Extensive genetic diversity and differential bi-allelic expression allows diatom success in the polar Southern Ocean.</title>
        <authorList>
            <consortium name="DOE Joint Genome Institute"/>
            <person name="Mock T."/>
            <person name="Otillar R.P."/>
            <person name="Strauss J."/>
            <person name="Dupont C."/>
            <person name="Frickenhaus S."/>
            <person name="Maumus F."/>
            <person name="Mcmullan M."/>
            <person name="Sanges R."/>
            <person name="Schmutz J."/>
            <person name="Toseland A."/>
            <person name="Valas R."/>
            <person name="Veluchamy A."/>
            <person name="Ward B.J."/>
            <person name="Allen A."/>
            <person name="Barry K."/>
            <person name="Falciatore A."/>
            <person name="Ferrante M."/>
            <person name="Fortunato A.E."/>
            <person name="Gloeckner G."/>
            <person name="Gruber A."/>
            <person name="Hipkin R."/>
            <person name="Janech M."/>
            <person name="Kroth P."/>
            <person name="Leese F."/>
            <person name="Lindquist E."/>
            <person name="Lyon B.R."/>
            <person name="Martin J."/>
            <person name="Mayer C."/>
            <person name="Parker M."/>
            <person name="Quesneville H."/>
            <person name="Raymond J."/>
            <person name="Uhlig C."/>
            <person name="Valentin K.U."/>
            <person name="Worden A.Z."/>
            <person name="Armbrust E.V."/>
            <person name="Bowler C."/>
            <person name="Green B."/>
            <person name="Moulton V."/>
            <person name="Van Oosterhout C."/>
            <person name="Grigoriev I."/>
        </authorList>
    </citation>
    <scope>NUCLEOTIDE SEQUENCE [LARGE SCALE GENOMIC DNA]</scope>
    <source>
        <strain evidence="2 3">CCMP1102</strain>
    </source>
</reference>
<keyword evidence="1" id="KW-0812">Transmembrane</keyword>
<dbReference type="KEGG" id="fcy:FRACYDRAFT_238883"/>
<sequence length="401" mass="45609">MTIGKSCLWLTTRIVVVGLVASLSILAPFLPGVQSMNSANSINIELEKLEMIDLSALGTPNLDLWDPNLDLLNNNGENENENNRTTMYNLTTETVKGVGNINESCRYKLQIDINITNSLTNDILGESNFKGTCSPTDTTGTNPQDDLPWHTPRKNWLEFPDYIYKTTGFNHVSINWNPCGNQPAGYKQPRYDLNFYTVIPQYRTYMLCDTYKIPEVCQYNQTTHQGRSMFTIPRLVNDPNLLANMPLHFQPDPEFPEAFQYEGLIHYNSKEENFPQTVADWELPTFLMSTYDAAVVSWRAMIPQSFLKGKDSAESSQSQFYVFQTMMGLPSEWNMEFERKTGIMSVFLHGTSADGVCGSEFDRVKNEQQYGIVFEDEDEQDDIDIDIDGSKNIENSAPNFN</sequence>
<keyword evidence="1" id="KW-1133">Transmembrane helix</keyword>
<evidence type="ECO:0000313" key="3">
    <source>
        <dbReference type="Proteomes" id="UP000095751"/>
    </source>
</evidence>
<keyword evidence="3" id="KW-1185">Reference proteome</keyword>
<name>A0A1E7FDM8_9STRA</name>
<dbReference type="OrthoDB" id="44216at2759"/>
<dbReference type="Proteomes" id="UP000095751">
    <property type="component" value="Unassembled WGS sequence"/>
</dbReference>
<accession>A0A1E7FDM8</accession>
<gene>
    <name evidence="2" type="ORF">FRACYDRAFT_238883</name>
</gene>
<keyword evidence="1" id="KW-0472">Membrane</keyword>